<dbReference type="SUPFAM" id="SSF54637">
    <property type="entry name" value="Thioesterase/thiol ester dehydrase-isomerase"/>
    <property type="match status" value="1"/>
</dbReference>
<dbReference type="PANTHER" id="PTHR36934:SF1">
    <property type="entry name" value="THIOESTERASE DOMAIN-CONTAINING PROTEIN"/>
    <property type="match status" value="1"/>
</dbReference>
<dbReference type="OrthoDB" id="6902891at2"/>
<keyword evidence="3" id="KW-1185">Reference proteome</keyword>
<accession>A0A347WL68</accession>
<dbReference type="InterPro" id="IPR025540">
    <property type="entry name" value="FlK"/>
</dbReference>
<dbReference type="KEGG" id="abae:CL176_07340"/>
<evidence type="ECO:0000313" key="2">
    <source>
        <dbReference type="EMBL" id="AXY25825.1"/>
    </source>
</evidence>
<dbReference type="Proteomes" id="UP000263232">
    <property type="component" value="Chromosome"/>
</dbReference>
<organism evidence="2 3">
    <name type="scientific">Suicoccus acidiformans</name>
    <dbReference type="NCBI Taxonomy" id="2036206"/>
    <lineage>
        <taxon>Bacteria</taxon>
        <taxon>Bacillati</taxon>
        <taxon>Bacillota</taxon>
        <taxon>Bacilli</taxon>
        <taxon>Lactobacillales</taxon>
        <taxon>Aerococcaceae</taxon>
        <taxon>Suicoccus</taxon>
    </lineage>
</organism>
<dbReference type="InterPro" id="IPR029069">
    <property type="entry name" value="HotDog_dom_sf"/>
</dbReference>
<sequence>MMDKELSQAFTIQEEDTARAVGSGTLDVLATPRLISWMEYVARLLCQGEEAGSDTSVGIEIHMKHLAPSAVGSEITVTASLSDTHKSIRTYKVEAHMGDKLVAEGEHKRAIVNQDEFMKQL</sequence>
<dbReference type="Pfam" id="PF22636">
    <property type="entry name" value="FlK"/>
    <property type="match status" value="1"/>
</dbReference>
<dbReference type="AlphaFoldDB" id="A0A347WL68"/>
<proteinExistence type="predicted"/>
<evidence type="ECO:0000259" key="1">
    <source>
        <dbReference type="Pfam" id="PF22636"/>
    </source>
</evidence>
<feature type="domain" description="Fluoroacetyl-CoA-specific thioesterase-like" evidence="1">
    <location>
        <begin position="12"/>
        <end position="114"/>
    </location>
</feature>
<dbReference type="RefSeq" id="WP_118990725.1">
    <property type="nucleotide sequence ID" value="NZ_CP023434.1"/>
</dbReference>
<gene>
    <name evidence="2" type="ORF">CL176_07340</name>
</gene>
<evidence type="ECO:0000313" key="3">
    <source>
        <dbReference type="Proteomes" id="UP000263232"/>
    </source>
</evidence>
<dbReference type="Gene3D" id="3.10.129.10">
    <property type="entry name" value="Hotdog Thioesterase"/>
    <property type="match status" value="1"/>
</dbReference>
<dbReference type="InterPro" id="IPR054485">
    <property type="entry name" value="FlK-like_dom"/>
</dbReference>
<name>A0A347WL68_9LACT</name>
<dbReference type="PANTHER" id="PTHR36934">
    <property type="entry name" value="BLR0278 PROTEIN"/>
    <property type="match status" value="1"/>
</dbReference>
<reference evidence="2 3" key="1">
    <citation type="submission" date="2017-09" db="EMBL/GenBank/DDBJ databases">
        <title>Complete genome sequence of Oxytococcus suis strain ZY16052.</title>
        <authorList>
            <person name="Li F."/>
        </authorList>
    </citation>
    <scope>NUCLEOTIDE SEQUENCE [LARGE SCALE GENOMIC DNA]</scope>
    <source>
        <strain evidence="2 3">ZY16052</strain>
    </source>
</reference>
<dbReference type="EMBL" id="CP023434">
    <property type="protein sequence ID" value="AXY25825.1"/>
    <property type="molecule type" value="Genomic_DNA"/>
</dbReference>
<protein>
    <submittedName>
        <fullName evidence="2">Thioesterase</fullName>
    </submittedName>
</protein>
<dbReference type="CDD" id="cd03440">
    <property type="entry name" value="hot_dog"/>
    <property type="match status" value="1"/>
</dbReference>